<dbReference type="OrthoDB" id="5213630at2759"/>
<feature type="coiled-coil region" evidence="1">
    <location>
        <begin position="136"/>
        <end position="182"/>
    </location>
</feature>
<reference evidence="3 4" key="1">
    <citation type="submission" date="2016-05" db="EMBL/GenBank/DDBJ databases">
        <title>A degradative enzymes factory behind the ericoid mycorrhizal symbiosis.</title>
        <authorList>
            <consortium name="DOE Joint Genome Institute"/>
            <person name="Martino E."/>
            <person name="Morin E."/>
            <person name="Grelet G."/>
            <person name="Kuo A."/>
            <person name="Kohler A."/>
            <person name="Daghino S."/>
            <person name="Barry K."/>
            <person name="Choi C."/>
            <person name="Cichocki N."/>
            <person name="Clum A."/>
            <person name="Copeland A."/>
            <person name="Hainaut M."/>
            <person name="Haridas S."/>
            <person name="Labutti K."/>
            <person name="Lindquist E."/>
            <person name="Lipzen A."/>
            <person name="Khouja H.-R."/>
            <person name="Murat C."/>
            <person name="Ohm R."/>
            <person name="Olson A."/>
            <person name="Spatafora J."/>
            <person name="Veneault-Fourrey C."/>
            <person name="Henrissat B."/>
            <person name="Grigoriev I."/>
            <person name="Martin F."/>
            <person name="Perotto S."/>
        </authorList>
    </citation>
    <scope>NUCLEOTIDE SEQUENCE [LARGE SCALE GENOMIC DNA]</scope>
    <source>
        <strain evidence="3 4">UAMH 7357</strain>
    </source>
</reference>
<organism evidence="3 4">
    <name type="scientific">Hyaloscypha hepaticicola</name>
    <dbReference type="NCBI Taxonomy" id="2082293"/>
    <lineage>
        <taxon>Eukaryota</taxon>
        <taxon>Fungi</taxon>
        <taxon>Dikarya</taxon>
        <taxon>Ascomycota</taxon>
        <taxon>Pezizomycotina</taxon>
        <taxon>Leotiomycetes</taxon>
        <taxon>Helotiales</taxon>
        <taxon>Hyaloscyphaceae</taxon>
        <taxon>Hyaloscypha</taxon>
    </lineage>
</organism>
<keyword evidence="4" id="KW-1185">Reference proteome</keyword>
<name>A0A2J6PQB0_9HELO</name>
<sequence length="481" mass="54723">MPPPPPAPPRESSLELNEDDELVPTERPPLPERRPQPYISDLSKTTRNLTARQNDSRSGRAARSRSPQKGLASGPRLASVPEPETIHVLQQASIDVGSCALDRKQNYLTQDPRKAAEHKHKDESDDLSIILSHPRYLQLQSDLEDARLKCKKLDHDLFEKSAELAKRESELTERESELAEARKGWRKVAGELNKIRTKGQGFYQVTDQYLIDKTNTLRYNIRNFAIQYFEGETKGDVQIKATRFFELHIQPTTPGSTAYQEFFRSPKRCPSLIQGILWRVLYGTIFNQFEWAGRVGDHVYHLCKTLRPKEGSKDFRPDPQAERKFQTWSATTTGLLIDAVDLNEGGDAYEKLEKGKLLIRDTICEEIEPFTRHIDEGFRQEVLKILEDAIVLDKEICKQVARVIWVFEHGAFDPSSMILEGGEKPQKGNREVQLVVAPGLKKRGKSTGEDFKLENILLPTEVSCEPVQSPAGQGIIRWIFS</sequence>
<keyword evidence="1" id="KW-0175">Coiled coil</keyword>
<dbReference type="Proteomes" id="UP000235672">
    <property type="component" value="Unassembled WGS sequence"/>
</dbReference>
<dbReference type="EMBL" id="KZ613507">
    <property type="protein sequence ID" value="PMD16225.1"/>
    <property type="molecule type" value="Genomic_DNA"/>
</dbReference>
<accession>A0A2J6PQB0</accession>
<evidence type="ECO:0000313" key="4">
    <source>
        <dbReference type="Proteomes" id="UP000235672"/>
    </source>
</evidence>
<dbReference type="STRING" id="1745343.A0A2J6PQB0"/>
<evidence type="ECO:0000256" key="1">
    <source>
        <dbReference type="SAM" id="Coils"/>
    </source>
</evidence>
<dbReference type="AlphaFoldDB" id="A0A2J6PQB0"/>
<evidence type="ECO:0000313" key="3">
    <source>
        <dbReference type="EMBL" id="PMD16225.1"/>
    </source>
</evidence>
<evidence type="ECO:0000256" key="2">
    <source>
        <dbReference type="SAM" id="MobiDB-lite"/>
    </source>
</evidence>
<feature type="region of interest" description="Disordered" evidence="2">
    <location>
        <begin position="1"/>
        <end position="79"/>
    </location>
</feature>
<gene>
    <name evidence="3" type="ORF">NA56DRAFT_633587</name>
</gene>
<proteinExistence type="predicted"/>
<protein>
    <submittedName>
        <fullName evidence="3">Uncharacterized protein</fullName>
    </submittedName>
</protein>
<feature type="compositionally biased region" description="Polar residues" evidence="2">
    <location>
        <begin position="42"/>
        <end position="53"/>
    </location>
</feature>